<evidence type="ECO:0000313" key="2">
    <source>
        <dbReference type="Proteomes" id="UP000315753"/>
    </source>
</evidence>
<keyword evidence="2" id="KW-1185">Reference proteome</keyword>
<sequence length="166" mass="20011">MKEEKIINFQQYRNEKIIHDLREYPDSYEYMMVREYEKQFHFTHTECIQMDDCFAQLVRFGRCHKMVSVVFFKDHWTVPKILEFLTEHRIEMFDPAANPIEIQNAAELIDAKLFRGHPLVLYKKGNKNFILDPNNLEEVTEMYEQYNKITHTGIAEKVMKENINVD</sequence>
<dbReference type="Proteomes" id="UP000315753">
    <property type="component" value="Unassembled WGS sequence"/>
</dbReference>
<reference evidence="1 2" key="1">
    <citation type="submission" date="2019-06" db="EMBL/GenBank/DDBJ databases">
        <title>Genome sequence of Ureibacillus terrenus.</title>
        <authorList>
            <person name="Maclea K.S."/>
            <person name="Simoes M."/>
        </authorList>
    </citation>
    <scope>NUCLEOTIDE SEQUENCE [LARGE SCALE GENOMIC DNA]</scope>
    <source>
        <strain evidence="1 2">ATCC BAA-384</strain>
    </source>
</reference>
<comment type="caution">
    <text evidence="1">The sequence shown here is derived from an EMBL/GenBank/DDBJ whole genome shotgun (WGS) entry which is preliminary data.</text>
</comment>
<protein>
    <submittedName>
        <fullName evidence="1">Uncharacterized protein</fullName>
    </submittedName>
</protein>
<gene>
    <name evidence="1" type="ORF">FKZ59_09230</name>
</gene>
<dbReference type="OrthoDB" id="2354479at2"/>
<dbReference type="AlphaFoldDB" id="A0A540V1S9"/>
<accession>A0A540V1S9</accession>
<evidence type="ECO:0000313" key="1">
    <source>
        <dbReference type="EMBL" id="TQE90677.1"/>
    </source>
</evidence>
<dbReference type="EMBL" id="VIGD01000010">
    <property type="protein sequence ID" value="TQE90677.1"/>
    <property type="molecule type" value="Genomic_DNA"/>
</dbReference>
<dbReference type="RefSeq" id="WP_141602470.1">
    <property type="nucleotide sequence ID" value="NZ_JARMSB010000021.1"/>
</dbReference>
<proteinExistence type="predicted"/>
<organism evidence="1 2">
    <name type="scientific">Ureibacillus terrenus</name>
    <dbReference type="NCBI Taxonomy" id="118246"/>
    <lineage>
        <taxon>Bacteria</taxon>
        <taxon>Bacillati</taxon>
        <taxon>Bacillota</taxon>
        <taxon>Bacilli</taxon>
        <taxon>Bacillales</taxon>
        <taxon>Caryophanaceae</taxon>
        <taxon>Ureibacillus</taxon>
    </lineage>
</organism>
<name>A0A540V1S9_9BACL</name>